<dbReference type="InterPro" id="IPR000811">
    <property type="entry name" value="Glyco_trans_35"/>
</dbReference>
<accession>A0A074Z4V5</accession>
<dbReference type="PANTHER" id="PTHR11468">
    <property type="entry name" value="GLYCOGEN PHOSPHORYLASE"/>
    <property type="match status" value="1"/>
</dbReference>
<dbReference type="PANTHER" id="PTHR11468:SF3">
    <property type="entry name" value="GLYCOGEN PHOSPHORYLASE, LIVER FORM"/>
    <property type="match status" value="1"/>
</dbReference>
<dbReference type="OrthoDB" id="9215500at2759"/>
<evidence type="ECO:0000256" key="2">
    <source>
        <dbReference type="ARBA" id="ARBA00036074"/>
    </source>
</evidence>
<dbReference type="GeneID" id="20330294"/>
<dbReference type="RefSeq" id="XP_009177913.1">
    <property type="nucleotide sequence ID" value="XM_009179649.1"/>
</dbReference>
<comment type="catalytic activity">
    <reaction evidence="2">
        <text>[(1-&gt;4)-alpha-D-glucosyl](n) + phosphate = [(1-&gt;4)-alpha-D-glucosyl](n-1) + alpha-D-glucose 1-phosphate</text>
        <dbReference type="Rhea" id="RHEA:41732"/>
        <dbReference type="Rhea" id="RHEA-COMP:9584"/>
        <dbReference type="Rhea" id="RHEA-COMP:9586"/>
        <dbReference type="ChEBI" id="CHEBI:15444"/>
        <dbReference type="ChEBI" id="CHEBI:43474"/>
        <dbReference type="ChEBI" id="CHEBI:58601"/>
        <dbReference type="EC" id="2.4.1.1"/>
    </reaction>
    <physiologicalReaction direction="left-to-right" evidence="2">
        <dbReference type="Rhea" id="RHEA:41733"/>
    </physiologicalReaction>
</comment>
<protein>
    <recommendedName>
        <fullName evidence="5">Alpha-1,4 glucan phosphorylase</fullName>
        <ecNumber evidence="5">2.4.1.1</ecNumber>
    </recommendedName>
</protein>
<dbReference type="GO" id="GO:0005737">
    <property type="term" value="C:cytoplasm"/>
    <property type="evidence" value="ECO:0007669"/>
    <property type="project" value="TreeGrafter"/>
</dbReference>
<dbReference type="STRING" id="6198.A0A074Z4V5"/>
<evidence type="ECO:0000256" key="3">
    <source>
        <dbReference type="ARBA" id="ARBA00037413"/>
    </source>
</evidence>
<evidence type="ECO:0000256" key="5">
    <source>
        <dbReference type="RuleBase" id="RU000587"/>
    </source>
</evidence>
<sequence>FKDFAELWPEKFQNKTNGITPRRWLLLCNPNLSDLIMENLNGNDAWITDLTLINQLKSRVNDTALLRNLMRIKRDNKAKFAGYMEQNYGIHLNTASLFDI</sequence>
<evidence type="ECO:0000313" key="7">
    <source>
        <dbReference type="Proteomes" id="UP000054324"/>
    </source>
</evidence>
<keyword evidence="5" id="KW-0663">Pyridoxal phosphate</keyword>
<dbReference type="KEGG" id="ovi:T265_16129"/>
<keyword evidence="5" id="KW-0808">Transferase</keyword>
<proteinExistence type="inferred from homology"/>
<dbReference type="CTD" id="20330294"/>
<dbReference type="EC" id="2.4.1.1" evidence="5"/>
<feature type="non-terminal residue" evidence="6">
    <location>
        <position position="1"/>
    </location>
</feature>
<dbReference type="EMBL" id="KL602977">
    <property type="protein sequence ID" value="KER18340.1"/>
    <property type="molecule type" value="Genomic_DNA"/>
</dbReference>
<dbReference type="Gene3D" id="3.40.50.2000">
    <property type="entry name" value="Glycogen Phosphorylase B"/>
    <property type="match status" value="1"/>
</dbReference>
<dbReference type="Pfam" id="PF00343">
    <property type="entry name" value="Phosphorylase"/>
    <property type="match status" value="1"/>
</dbReference>
<dbReference type="GO" id="GO:0005980">
    <property type="term" value="P:glycogen catabolic process"/>
    <property type="evidence" value="ECO:0007669"/>
    <property type="project" value="TreeGrafter"/>
</dbReference>
<organism evidence="6 7">
    <name type="scientific">Opisthorchis viverrini</name>
    <name type="common">Southeast Asian liver fluke</name>
    <dbReference type="NCBI Taxonomy" id="6198"/>
    <lineage>
        <taxon>Eukaryota</taxon>
        <taxon>Metazoa</taxon>
        <taxon>Spiralia</taxon>
        <taxon>Lophotrochozoa</taxon>
        <taxon>Platyhelminthes</taxon>
        <taxon>Trematoda</taxon>
        <taxon>Digenea</taxon>
        <taxon>Opisthorchiida</taxon>
        <taxon>Opisthorchiata</taxon>
        <taxon>Opisthorchiidae</taxon>
        <taxon>Opisthorchis</taxon>
    </lineage>
</organism>
<comment type="cofactor">
    <cofactor evidence="5">
        <name>pyridoxal 5'-phosphate</name>
        <dbReference type="ChEBI" id="CHEBI:597326"/>
    </cofactor>
</comment>
<dbReference type="SUPFAM" id="SSF53756">
    <property type="entry name" value="UDP-Glycosyltransferase/glycogen phosphorylase"/>
    <property type="match status" value="1"/>
</dbReference>
<reference evidence="6 7" key="1">
    <citation type="submission" date="2013-11" db="EMBL/GenBank/DDBJ databases">
        <title>Opisthorchis viverrini - life in the bile duct.</title>
        <authorList>
            <person name="Young N.D."/>
            <person name="Nagarajan N."/>
            <person name="Lin S.J."/>
            <person name="Korhonen P.K."/>
            <person name="Jex A.R."/>
            <person name="Hall R.S."/>
            <person name="Safavi-Hemami H."/>
            <person name="Kaewkong W."/>
            <person name="Bertrand D."/>
            <person name="Gao S."/>
            <person name="Seet Q."/>
            <person name="Wongkham S."/>
            <person name="Teh B.T."/>
            <person name="Wongkham C."/>
            <person name="Intapan P.M."/>
            <person name="Maleewong W."/>
            <person name="Yang X."/>
            <person name="Hu M."/>
            <person name="Wang Z."/>
            <person name="Hofmann A."/>
            <person name="Sternberg P.W."/>
            <person name="Tan P."/>
            <person name="Wang J."/>
            <person name="Gasser R.B."/>
        </authorList>
    </citation>
    <scope>NUCLEOTIDE SEQUENCE [LARGE SCALE GENOMIC DNA]</scope>
</reference>
<feature type="non-terminal residue" evidence="6">
    <location>
        <position position="100"/>
    </location>
</feature>
<keyword evidence="5" id="KW-0119">Carbohydrate metabolism</keyword>
<name>A0A074Z4V5_OPIVI</name>
<comment type="subunit">
    <text evidence="4">Homodimer; enzymatically active. Interacts with PPP1R3B; recruits the phosphatase PP1 which dephosphorylates and inactivates PYGL/glycogen phosphorylase.</text>
</comment>
<evidence type="ECO:0000256" key="1">
    <source>
        <dbReference type="ARBA" id="ARBA00006047"/>
    </source>
</evidence>
<dbReference type="Proteomes" id="UP000054324">
    <property type="component" value="Unassembled WGS sequence"/>
</dbReference>
<gene>
    <name evidence="6" type="ORF">T265_16129</name>
</gene>
<keyword evidence="5" id="KW-0328">Glycosyltransferase</keyword>
<evidence type="ECO:0000256" key="4">
    <source>
        <dbReference type="ARBA" id="ARBA00046783"/>
    </source>
</evidence>
<keyword evidence="7" id="KW-1185">Reference proteome</keyword>
<dbReference type="GO" id="GO:0008184">
    <property type="term" value="F:glycogen phosphorylase activity"/>
    <property type="evidence" value="ECO:0007669"/>
    <property type="project" value="InterPro"/>
</dbReference>
<dbReference type="GO" id="GO:0030170">
    <property type="term" value="F:pyridoxal phosphate binding"/>
    <property type="evidence" value="ECO:0007669"/>
    <property type="project" value="TreeGrafter"/>
</dbReference>
<comment type="similarity">
    <text evidence="1 5">Belongs to the glycogen phosphorylase family.</text>
</comment>
<evidence type="ECO:0000313" key="6">
    <source>
        <dbReference type="EMBL" id="KER18340.1"/>
    </source>
</evidence>
<comment type="function">
    <text evidence="3 5">Allosteric enzyme that catalyzes the rate-limiting step in glycogen catabolism, the phosphorolytic cleavage of glycogen to produce glucose-1-phosphate, and plays a central role in maintaining cellular and organismal glucose homeostasis.</text>
</comment>
<dbReference type="AlphaFoldDB" id="A0A074Z4V5"/>